<dbReference type="InterPro" id="IPR024520">
    <property type="entry name" value="DUF3558"/>
</dbReference>
<reference evidence="3 4" key="1">
    <citation type="submission" date="2020-08" db="EMBL/GenBank/DDBJ databases">
        <authorList>
            <person name="Mo P."/>
        </authorList>
    </citation>
    <scope>NUCLEOTIDE SEQUENCE [LARGE SCALE GENOMIC DNA]</scope>
    <source>
        <strain evidence="3 4">CGMCC 4.1532</strain>
    </source>
</reference>
<evidence type="ECO:0000256" key="2">
    <source>
        <dbReference type="SAM" id="SignalP"/>
    </source>
</evidence>
<protein>
    <submittedName>
        <fullName evidence="3">DUF3558 domain-containing protein</fullName>
    </submittedName>
</protein>
<dbReference type="Pfam" id="PF12079">
    <property type="entry name" value="DUF3558"/>
    <property type="match status" value="1"/>
</dbReference>
<evidence type="ECO:0000313" key="3">
    <source>
        <dbReference type="EMBL" id="QNG52304.1"/>
    </source>
</evidence>
<sequence>MSRLFLFAVLCVIATVACTTTAPERTPPRSDGAATAPAAAMAPDQGAPPMFAPSVPEPKDARGIPPCDLLTDDQLRQLDLLPDSATGAGDAVVQTCAWTSATDATNPVGLEINTDSTLAALDIIYNTRDVVERFEPTEVAGHPAVRADYFADNSCTLAIGIADHQGIGIQANGANRPLPDPCDIPRRMGEFILSNLPPLT</sequence>
<feature type="compositionally biased region" description="Low complexity" evidence="1">
    <location>
        <begin position="33"/>
        <end position="49"/>
    </location>
</feature>
<organism evidence="3 4">
    <name type="scientific">Pseudonocardia petroleophila</name>
    <dbReference type="NCBI Taxonomy" id="37331"/>
    <lineage>
        <taxon>Bacteria</taxon>
        <taxon>Bacillati</taxon>
        <taxon>Actinomycetota</taxon>
        <taxon>Actinomycetes</taxon>
        <taxon>Pseudonocardiales</taxon>
        <taxon>Pseudonocardiaceae</taxon>
        <taxon>Pseudonocardia</taxon>
    </lineage>
</organism>
<dbReference type="AlphaFoldDB" id="A0A7G7MHP3"/>
<feature type="signal peptide" evidence="2">
    <location>
        <begin position="1"/>
        <end position="22"/>
    </location>
</feature>
<gene>
    <name evidence="3" type="ORF">H6H00_30435</name>
</gene>
<proteinExistence type="predicted"/>
<dbReference type="PROSITE" id="PS51257">
    <property type="entry name" value="PROKAR_LIPOPROTEIN"/>
    <property type="match status" value="1"/>
</dbReference>
<feature type="region of interest" description="Disordered" evidence="1">
    <location>
        <begin position="22"/>
        <end position="64"/>
    </location>
</feature>
<keyword evidence="4" id="KW-1185">Reference proteome</keyword>
<evidence type="ECO:0000256" key="1">
    <source>
        <dbReference type="SAM" id="MobiDB-lite"/>
    </source>
</evidence>
<name>A0A7G7MHP3_9PSEU</name>
<dbReference type="KEGG" id="ppel:H6H00_30435"/>
<accession>A0A7G7MHP3</accession>
<evidence type="ECO:0000313" key="4">
    <source>
        <dbReference type="Proteomes" id="UP000515728"/>
    </source>
</evidence>
<dbReference type="EMBL" id="CP060131">
    <property type="protein sequence ID" value="QNG52304.1"/>
    <property type="molecule type" value="Genomic_DNA"/>
</dbReference>
<dbReference type="RefSeq" id="WP_185719054.1">
    <property type="nucleotide sequence ID" value="NZ_BAAAWI010000001.1"/>
</dbReference>
<keyword evidence="2" id="KW-0732">Signal</keyword>
<dbReference type="Proteomes" id="UP000515728">
    <property type="component" value="Chromosome"/>
</dbReference>
<feature type="chain" id="PRO_5028990597" evidence="2">
    <location>
        <begin position="23"/>
        <end position="200"/>
    </location>
</feature>